<evidence type="ECO:0000313" key="2">
    <source>
        <dbReference type="EMBL" id="EHG98828.1"/>
    </source>
</evidence>
<evidence type="ECO:0000256" key="1">
    <source>
        <dbReference type="SAM" id="Phobius"/>
    </source>
</evidence>
<dbReference type="EMBL" id="AFFY01000054">
    <property type="protein sequence ID" value="EHG98828.1"/>
    <property type="molecule type" value="Genomic_DNA"/>
</dbReference>
<name>G5SVH3_9BACT</name>
<keyword evidence="3" id="KW-1185">Reference proteome</keyword>
<organism evidence="2 3">
    <name type="scientific">Paraprevotella clara YIT 11840</name>
    <dbReference type="NCBI Taxonomy" id="762968"/>
    <lineage>
        <taxon>Bacteria</taxon>
        <taxon>Pseudomonadati</taxon>
        <taxon>Bacteroidota</taxon>
        <taxon>Bacteroidia</taxon>
        <taxon>Bacteroidales</taxon>
        <taxon>Prevotellaceae</taxon>
        <taxon>Paraprevotella</taxon>
    </lineage>
</organism>
<dbReference type="Proteomes" id="UP000003598">
    <property type="component" value="Unassembled WGS sequence"/>
</dbReference>
<protein>
    <submittedName>
        <fullName evidence="2">Uncharacterized protein</fullName>
    </submittedName>
</protein>
<dbReference type="AlphaFoldDB" id="G5SVH3"/>
<dbReference type="HOGENOM" id="CLU_2827228_0_0_10"/>
<keyword evidence="1" id="KW-0472">Membrane</keyword>
<keyword evidence="1" id="KW-0812">Transmembrane</keyword>
<evidence type="ECO:0000313" key="3">
    <source>
        <dbReference type="Proteomes" id="UP000003598"/>
    </source>
</evidence>
<dbReference type="PATRIC" id="fig|762968.3.peg.2956"/>
<comment type="caution">
    <text evidence="2">The sequence shown here is derived from an EMBL/GenBank/DDBJ whole genome shotgun (WGS) entry which is preliminary data.</text>
</comment>
<reference evidence="2 3" key="1">
    <citation type="submission" date="2011-03" db="EMBL/GenBank/DDBJ databases">
        <authorList>
            <person name="Weinstock G."/>
            <person name="Sodergren E."/>
            <person name="Clifton S."/>
            <person name="Fulton L."/>
            <person name="Fulton B."/>
            <person name="Courtney L."/>
            <person name="Fronick C."/>
            <person name="Harrison M."/>
            <person name="Strong C."/>
            <person name="Farmer C."/>
            <person name="Delahaunty K."/>
            <person name="Markovic C."/>
            <person name="Hall O."/>
            <person name="Minx P."/>
            <person name="Tomlinson C."/>
            <person name="Mitreva M."/>
            <person name="Hou S."/>
            <person name="Chen J."/>
            <person name="Wollam A."/>
            <person name="Pepin K.H."/>
            <person name="Johnson M."/>
            <person name="Bhonagiri V."/>
            <person name="Zhang X."/>
            <person name="Suruliraj S."/>
            <person name="Warren W."/>
            <person name="Chinwalla A."/>
            <person name="Mardis E.R."/>
            <person name="Wilson R.K."/>
        </authorList>
    </citation>
    <scope>NUCLEOTIDE SEQUENCE [LARGE SCALE GENOMIC DNA]</scope>
    <source>
        <strain evidence="2 3">YIT 11840</strain>
    </source>
</reference>
<feature type="transmembrane region" description="Helical" evidence="1">
    <location>
        <begin position="38"/>
        <end position="61"/>
    </location>
</feature>
<proteinExistence type="predicted"/>
<accession>G5SVH3</accession>
<sequence length="66" mass="7534">MYLCITKKILIGNGFKVKIRVGYGLFKVKRLFFQMDTYIWHVLFACLVAAVLCIGTLVVTVRNGHL</sequence>
<gene>
    <name evidence="2" type="ORF">HMPREF9441_03347</name>
</gene>
<keyword evidence="1" id="KW-1133">Transmembrane helix</keyword>
<dbReference type="STRING" id="762968.HMPREF9441_03347"/>